<evidence type="ECO:0000313" key="3">
    <source>
        <dbReference type="EMBL" id="AYV82851.1"/>
    </source>
</evidence>
<dbReference type="InterPro" id="IPR013087">
    <property type="entry name" value="Znf_C2H2_type"/>
</dbReference>
<dbReference type="PROSITE" id="PS00028">
    <property type="entry name" value="ZINC_FINGER_C2H2_1"/>
    <property type="match status" value="2"/>
</dbReference>
<proteinExistence type="predicted"/>
<name>A0A3G5A9I8_9VIRU</name>
<protein>
    <recommendedName>
        <fullName evidence="2">C2H2-type domain-containing protein</fullName>
    </recommendedName>
</protein>
<feature type="domain" description="C2H2-type" evidence="2">
    <location>
        <begin position="116"/>
        <end position="144"/>
    </location>
</feature>
<evidence type="ECO:0000259" key="2">
    <source>
        <dbReference type="PROSITE" id="PS50157"/>
    </source>
</evidence>
<accession>A0A3G5A9I8</accession>
<gene>
    <name evidence="3" type="ORF">Hyperionvirus2_219</name>
</gene>
<evidence type="ECO:0000256" key="1">
    <source>
        <dbReference type="PROSITE-ProRule" id="PRU00042"/>
    </source>
</evidence>
<keyword evidence="1" id="KW-0479">Metal-binding</keyword>
<keyword evidence="1" id="KW-0862">Zinc</keyword>
<keyword evidence="1" id="KW-0863">Zinc-finger</keyword>
<dbReference type="PROSITE" id="PS50157">
    <property type="entry name" value="ZINC_FINGER_C2H2_2"/>
    <property type="match status" value="1"/>
</dbReference>
<sequence>MAAQLAAFSIQINGGEPIYKKPCERCLAPLPLSGLVISIDKLDVLKKTPDEIKKLSETEIAHLRSLLPKTYVEAVACPCPRPLETTLNVKEGISPLDMCHCTRICIKILRSGSLSFSCPICKIIICSIECYESHIKHIHSGQHPDPSLSGYEWCPLCRTVSKKATGPIKDTIENKLCSRCATWDDTKLLEIPPSLKKEFSEFSYIHNIYSSASSLPPYVSQPSISFESETDLTTVENYPKFFINLLKHPALTEITDSSLDFRFLSSWSHTIPYQRDIWKKMLYAPRGQNRFRLRSPEEIKVIPLLGTEILAAVRREISLLEAHLNQTSILPPLCCIICTYLPYQLWNFERLLSRIHADALKYGPPISALISLLTPPPPNE</sequence>
<dbReference type="EMBL" id="MK072384">
    <property type="protein sequence ID" value="AYV82851.1"/>
    <property type="molecule type" value="Genomic_DNA"/>
</dbReference>
<dbReference type="GO" id="GO:0008270">
    <property type="term" value="F:zinc ion binding"/>
    <property type="evidence" value="ECO:0007669"/>
    <property type="project" value="UniProtKB-KW"/>
</dbReference>
<reference evidence="3" key="1">
    <citation type="submission" date="2018-10" db="EMBL/GenBank/DDBJ databases">
        <title>Hidden diversity of soil giant viruses.</title>
        <authorList>
            <person name="Schulz F."/>
            <person name="Alteio L."/>
            <person name="Goudeau D."/>
            <person name="Ryan E.M."/>
            <person name="Malmstrom R.R."/>
            <person name="Blanchard J."/>
            <person name="Woyke T."/>
        </authorList>
    </citation>
    <scope>NUCLEOTIDE SEQUENCE</scope>
    <source>
        <strain evidence="3">HYV1</strain>
    </source>
</reference>
<organism evidence="3">
    <name type="scientific">Hyperionvirus sp</name>
    <dbReference type="NCBI Taxonomy" id="2487770"/>
    <lineage>
        <taxon>Viruses</taxon>
        <taxon>Varidnaviria</taxon>
        <taxon>Bamfordvirae</taxon>
        <taxon>Nucleocytoviricota</taxon>
        <taxon>Megaviricetes</taxon>
        <taxon>Imitervirales</taxon>
        <taxon>Mimiviridae</taxon>
        <taxon>Klosneuvirinae</taxon>
    </lineage>
</organism>